<dbReference type="Pfam" id="PF18801">
    <property type="entry name" value="RapH_N"/>
    <property type="match status" value="1"/>
</dbReference>
<name>A0A5M9GF50_9BACI</name>
<dbReference type="Proteomes" id="UP000325411">
    <property type="component" value="Unassembled WGS sequence"/>
</dbReference>
<evidence type="ECO:0000313" key="1">
    <source>
        <dbReference type="EMBL" id="KAA8473223.1"/>
    </source>
</evidence>
<evidence type="ECO:0000313" key="2">
    <source>
        <dbReference type="Proteomes" id="UP000325411"/>
    </source>
</evidence>
<organism evidence="1 2">
    <name type="scientific">Bacillus paranthracis</name>
    <dbReference type="NCBI Taxonomy" id="2026186"/>
    <lineage>
        <taxon>Bacteria</taxon>
        <taxon>Bacillati</taxon>
        <taxon>Bacillota</taxon>
        <taxon>Bacilli</taxon>
        <taxon>Bacillales</taxon>
        <taxon>Bacillaceae</taxon>
        <taxon>Bacillus</taxon>
        <taxon>Bacillus cereus group</taxon>
    </lineage>
</organism>
<protein>
    <submittedName>
        <fullName evidence="1">Uncharacterized protein</fullName>
    </submittedName>
</protein>
<dbReference type="EMBL" id="VXCE01000043">
    <property type="protein sequence ID" value="KAA8473223.1"/>
    <property type="molecule type" value="Genomic_DNA"/>
</dbReference>
<gene>
    <name evidence="1" type="ORF">FYW06_27930</name>
</gene>
<dbReference type="InterPro" id="IPR011990">
    <property type="entry name" value="TPR-like_helical_dom_sf"/>
</dbReference>
<dbReference type="AlphaFoldDB" id="A0A5M9GF50"/>
<dbReference type="RefSeq" id="WP_153623553.1">
    <property type="nucleotide sequence ID" value="NZ_ML762382.1"/>
</dbReference>
<sequence length="364" mass="42819">MIVQIKGNEKFISLLNQWYHLMLQQQLIPASHLKKEIDEKINNIEEDQDLLLYYSLLDFRYKVLTDALNINPKSFDKVDSLNSPTDNFLAYYYHFFKAIHATLLSYNNEAIEHYEKAEELLKYVPDEREKAKFDYRVASFYLHTYQPLEAIKHIMRAKEFFINNPGYENNIAACDNILGAACIDIKQFPQAEESFNSAIDILNKQKEEKLILKVRSNLGLLYASQNLSSLAIRHLSEVNNKVSNQFRTIFLEAKERFKLGETNIVEELIKRGLDICNTIENKEYKHHFIILDKLNKNVSAEILEETILKGIDYFNKEQLYNYTQEYTNTLAVKFYEEDNHLKASNYFYLSHEANKKKFEKGALK</sequence>
<comment type="caution">
    <text evidence="1">The sequence shown here is derived from an EMBL/GenBank/DDBJ whole genome shotgun (WGS) entry which is preliminary data.</text>
</comment>
<dbReference type="SUPFAM" id="SSF48452">
    <property type="entry name" value="TPR-like"/>
    <property type="match status" value="1"/>
</dbReference>
<accession>A0A5M9GF50</accession>
<reference evidence="1 2" key="1">
    <citation type="submission" date="2019-09" db="EMBL/GenBank/DDBJ databases">
        <authorList>
            <person name="Geng P."/>
            <person name="Wan X."/>
            <person name="Zhou G."/>
            <person name="Yuan Z."/>
            <person name="Hu X."/>
        </authorList>
    </citation>
    <scope>NUCLEOTIDE SEQUENCE [LARGE SCALE GENOMIC DNA]</scope>
    <source>
        <strain evidence="1 2">EFR-4</strain>
    </source>
</reference>
<proteinExistence type="predicted"/>
<dbReference type="Gene3D" id="1.25.40.10">
    <property type="entry name" value="Tetratricopeptide repeat domain"/>
    <property type="match status" value="1"/>
</dbReference>